<organism evidence="1 2">
    <name type="scientific">Dallia pectoralis</name>
    <name type="common">Alaska blackfish</name>
    <dbReference type="NCBI Taxonomy" id="75939"/>
    <lineage>
        <taxon>Eukaryota</taxon>
        <taxon>Metazoa</taxon>
        <taxon>Chordata</taxon>
        <taxon>Craniata</taxon>
        <taxon>Vertebrata</taxon>
        <taxon>Euteleostomi</taxon>
        <taxon>Actinopterygii</taxon>
        <taxon>Neopterygii</taxon>
        <taxon>Teleostei</taxon>
        <taxon>Protacanthopterygii</taxon>
        <taxon>Esociformes</taxon>
        <taxon>Umbridae</taxon>
        <taxon>Dallia</taxon>
    </lineage>
</organism>
<sequence length="1319" mass="147580">MGSTRNKTSRSNQREERPAKSQEEENVEDQEIVEVVAEDMTAEITEPVKLEEQVEIMTEDQAGRDSETILQEEEVALVAKLQRGLEEPELDETAEKQNGSELVEVQIPAEDPQSDQTNLGEEGTASKIPHNPVKKRKMGSTRNKTSRSNQREERPAKSQEEENVEDQEIVEVVAEDMTAEITEPVKLEEQVEIMTEDQAGRDSETILQEEEVALVAKLQRGLEEPELDETVEKQNGSELVEVQIPAEDPQSDQTNLGEEGTASKIPHNPVKKRKMGSTRNKTSRSNQREGRPEKSQEEENVEDHEVVEVVAEDMTAENPELVKLEEQVEIMTEDQAGRDSEIILQEEEVALVAKLQRGLEEPELDEPAEKRNGSELVGVQIPAEDVGESSLIGRKMGPTHHIREGLNTEEKNMETEEGVIKNELIGQVIGDPEPVEGSFIEFQMLMECKVGADNDKNEEEIDESFMSGETLTSNPAISGLQQEATLSEETLDESKENQKFPPDASSEQSYLGKQDRAEIESHTPVRKRKMGSTRSRNPQHRQGEERTEDRQEKDNIEKQEFIGEVGELMKLDNPEPLTPDTFLVEETLDHSIGVPETCAVDKEVTVVSDITSGTKILVVVEPAEIHRGAEQVEVQIAAECENIQTPIDLVALTAENQRSGGVVCVDPDISAVQLPHAVDMESNLLTASSNTTVPSKSSLSLSSPSIEDVGESKPVRRRKMGSTRRIREEINTEEENIATDEDSLGNKFIGQVIGDTEPAETSEFQMLMESKLEADNDKNKEEEIKEESDPTDHGFLFNTLTQEERIINAKDFGSESASMMNELTQPLHKPFADVLTFTSNLADDTVISSPDISGWQQEETLMEEKLDQSKESHDFPPDPQSKQSNLGEEGTASKIPLKPVKKRKMGSTRNKTPQSIQREERPVKSQEEENVEDLEFIGVVAEDMRAENTEPVKLEEQVEIMTEDQAGGHSETRVKEEEVAIFVKGTFPSSQPYKIVGEIKGLEKRKKMGSTRRTREGFRMEEDPRNPEEEVLEEEVRKEAIRDREEIRDKLQESHRPEDHQQRPSTETKNVASIKDVSGGGFEQVIPALQPGPSTKIDREKREHENKSSVTRMPKQSPGTLGHSGSRSNPYNVVIVGNSSVGKTSFVKYFQSNEFSTDHTATIGIDTSIQSLTVDGSPVTLQLWDTAGQERYHSITRQVFRKAQGLLLMYDITSSQSFFDVRYWANCIQEGAPDDVVILLLGNKADCVEPERKVQTQEGEDLAKEYNMLFMECSAATGDNVNLSMQTLARMLMQLGEKTTQDEESLMLQKKPPKKSGCC</sequence>
<gene>
    <name evidence="1" type="ORF">DPEC_G00198730</name>
</gene>
<dbReference type="Proteomes" id="UP001157502">
    <property type="component" value="Chromosome 16"/>
</dbReference>
<accession>A0ACC2G8L5</accession>
<proteinExistence type="predicted"/>
<evidence type="ECO:0000313" key="1">
    <source>
        <dbReference type="EMBL" id="KAJ7999855.1"/>
    </source>
</evidence>
<keyword evidence="2" id="KW-1185">Reference proteome</keyword>
<protein>
    <submittedName>
        <fullName evidence="1">Uncharacterized protein</fullName>
    </submittedName>
</protein>
<name>A0ACC2G8L5_DALPE</name>
<dbReference type="EMBL" id="CM055743">
    <property type="protein sequence ID" value="KAJ7999855.1"/>
    <property type="molecule type" value="Genomic_DNA"/>
</dbReference>
<evidence type="ECO:0000313" key="2">
    <source>
        <dbReference type="Proteomes" id="UP001157502"/>
    </source>
</evidence>
<comment type="caution">
    <text evidence="1">The sequence shown here is derived from an EMBL/GenBank/DDBJ whole genome shotgun (WGS) entry which is preliminary data.</text>
</comment>
<reference evidence="1" key="1">
    <citation type="submission" date="2021-05" db="EMBL/GenBank/DDBJ databases">
        <authorList>
            <person name="Pan Q."/>
            <person name="Jouanno E."/>
            <person name="Zahm M."/>
            <person name="Klopp C."/>
            <person name="Cabau C."/>
            <person name="Louis A."/>
            <person name="Berthelot C."/>
            <person name="Parey E."/>
            <person name="Roest Crollius H."/>
            <person name="Montfort J."/>
            <person name="Robinson-Rechavi M."/>
            <person name="Bouchez O."/>
            <person name="Lampietro C."/>
            <person name="Lopez Roques C."/>
            <person name="Donnadieu C."/>
            <person name="Postlethwait J."/>
            <person name="Bobe J."/>
            <person name="Dillon D."/>
            <person name="Chandos A."/>
            <person name="von Hippel F."/>
            <person name="Guiguen Y."/>
        </authorList>
    </citation>
    <scope>NUCLEOTIDE SEQUENCE</scope>
    <source>
        <strain evidence="1">YG-Jan2019</strain>
    </source>
</reference>